<protein>
    <submittedName>
        <fullName evidence="2">DUF1080 domain-containing protein</fullName>
    </submittedName>
</protein>
<dbReference type="PROSITE" id="PS51257">
    <property type="entry name" value="PROKAR_LIPOPROTEIN"/>
    <property type="match status" value="1"/>
</dbReference>
<dbReference type="Pfam" id="PF06439">
    <property type="entry name" value="3keto-disac_hyd"/>
    <property type="match status" value="1"/>
</dbReference>
<organism evidence="2 3">
    <name type="scientific">Pontibacter diazotrophicus</name>
    <dbReference type="NCBI Taxonomy" id="1400979"/>
    <lineage>
        <taxon>Bacteria</taxon>
        <taxon>Pseudomonadati</taxon>
        <taxon>Bacteroidota</taxon>
        <taxon>Cytophagia</taxon>
        <taxon>Cytophagales</taxon>
        <taxon>Hymenobacteraceae</taxon>
        <taxon>Pontibacter</taxon>
    </lineage>
</organism>
<dbReference type="OrthoDB" id="9787527at2"/>
<dbReference type="RefSeq" id="WP_115563805.1">
    <property type="nucleotide sequence ID" value="NZ_QRGR01000001.1"/>
</dbReference>
<comment type="caution">
    <text evidence="2">The sequence shown here is derived from an EMBL/GenBank/DDBJ whole genome shotgun (WGS) entry which is preliminary data.</text>
</comment>
<feature type="domain" description="3-keto-alpha-glucoside-1,2-lyase/3-keto-2-hydroxy-glucal hydratase" evidence="1">
    <location>
        <begin position="41"/>
        <end position="269"/>
    </location>
</feature>
<dbReference type="Gene3D" id="2.60.120.560">
    <property type="entry name" value="Exo-inulinase, domain 1"/>
    <property type="match status" value="1"/>
</dbReference>
<gene>
    <name evidence="2" type="ORF">DXT99_01705</name>
</gene>
<dbReference type="Proteomes" id="UP000256708">
    <property type="component" value="Unassembled WGS sequence"/>
</dbReference>
<name>A0A3D8LIN7_9BACT</name>
<dbReference type="EMBL" id="QRGR01000001">
    <property type="protein sequence ID" value="RDV17285.1"/>
    <property type="molecule type" value="Genomic_DNA"/>
</dbReference>
<proteinExistence type="predicted"/>
<sequence>MKIKALLGTGLLGACLLSCTTQNNQTQDETVAQDENVSQEEWVQLFNGKDLDDWDIKIRGHALNENYGNTFRVEDGNMVVRYDQYEDFDKQYGHIFYKEPFSSYLLVMEYRFVGDQAPGGEGWALRNSGAMLHSQPANTMGLDQDFPISLEAQLLGGNGQDERSTANLCTPGTNVVMGDSLFTPHCISSSSETYHGDQWVRVEALVLGDSIVKHIVEGDTVMVYQKPQIGGGSVSNYDPAVKQDGQLLKEGYISLQSESHPVEFRKVELFNLEQYMDDPQKLKSVLSDLQKRQSH</sequence>
<evidence type="ECO:0000313" key="2">
    <source>
        <dbReference type="EMBL" id="RDV17285.1"/>
    </source>
</evidence>
<dbReference type="GO" id="GO:0016787">
    <property type="term" value="F:hydrolase activity"/>
    <property type="evidence" value="ECO:0007669"/>
    <property type="project" value="InterPro"/>
</dbReference>
<accession>A0A3D8LIN7</accession>
<dbReference type="AlphaFoldDB" id="A0A3D8LIN7"/>
<reference evidence="3" key="1">
    <citation type="submission" date="2018-08" db="EMBL/GenBank/DDBJ databases">
        <authorList>
            <person name="Liu Z.-W."/>
            <person name="Du Z.-J."/>
        </authorList>
    </citation>
    <scope>NUCLEOTIDE SEQUENCE [LARGE SCALE GENOMIC DNA]</scope>
    <source>
        <strain evidence="3">H4X</strain>
    </source>
</reference>
<keyword evidence="3" id="KW-1185">Reference proteome</keyword>
<evidence type="ECO:0000313" key="3">
    <source>
        <dbReference type="Proteomes" id="UP000256708"/>
    </source>
</evidence>
<dbReference type="InterPro" id="IPR010496">
    <property type="entry name" value="AL/BT2_dom"/>
</dbReference>
<evidence type="ECO:0000259" key="1">
    <source>
        <dbReference type="Pfam" id="PF06439"/>
    </source>
</evidence>